<gene>
    <name evidence="1" type="ORF">MIND_00537900</name>
</gene>
<evidence type="ECO:0000313" key="1">
    <source>
        <dbReference type="EMBL" id="KAF7307435.1"/>
    </source>
</evidence>
<proteinExistence type="predicted"/>
<evidence type="ECO:0000313" key="2">
    <source>
        <dbReference type="Proteomes" id="UP000636479"/>
    </source>
</evidence>
<comment type="caution">
    <text evidence="1">The sequence shown here is derived from an EMBL/GenBank/DDBJ whole genome shotgun (WGS) entry which is preliminary data.</text>
</comment>
<organism evidence="1 2">
    <name type="scientific">Mycena indigotica</name>
    <dbReference type="NCBI Taxonomy" id="2126181"/>
    <lineage>
        <taxon>Eukaryota</taxon>
        <taxon>Fungi</taxon>
        <taxon>Dikarya</taxon>
        <taxon>Basidiomycota</taxon>
        <taxon>Agaricomycotina</taxon>
        <taxon>Agaricomycetes</taxon>
        <taxon>Agaricomycetidae</taxon>
        <taxon>Agaricales</taxon>
        <taxon>Marasmiineae</taxon>
        <taxon>Mycenaceae</taxon>
        <taxon>Mycena</taxon>
    </lineage>
</organism>
<sequence length="122" mass="13774">MSTANDRELVCRTTVANSDISPRPLQLHDLNPNIMPEIPRMTRPRVPEKSHRGFVRVLAASPGPGLANYTGNPPPMVPRYRFGFITDSVILRGLTPPELHYKSFMTENYIEAQLKECCARHC</sequence>
<dbReference type="RefSeq" id="XP_037222454.1">
    <property type="nucleotide sequence ID" value="XM_037362162.1"/>
</dbReference>
<protein>
    <submittedName>
        <fullName evidence="1">Uncharacterized protein</fullName>
    </submittedName>
</protein>
<keyword evidence="2" id="KW-1185">Reference proteome</keyword>
<dbReference type="EMBL" id="JACAZF010000004">
    <property type="protein sequence ID" value="KAF7307435.1"/>
    <property type="molecule type" value="Genomic_DNA"/>
</dbReference>
<dbReference type="GeneID" id="59344678"/>
<accession>A0A8H6T0W5</accession>
<reference evidence="1" key="1">
    <citation type="submission" date="2020-05" db="EMBL/GenBank/DDBJ databases">
        <title>Mycena genomes resolve the evolution of fungal bioluminescence.</title>
        <authorList>
            <person name="Tsai I.J."/>
        </authorList>
    </citation>
    <scope>NUCLEOTIDE SEQUENCE</scope>
    <source>
        <strain evidence="1">171206Taipei</strain>
    </source>
</reference>
<name>A0A8H6T0W5_9AGAR</name>
<dbReference type="AlphaFoldDB" id="A0A8H6T0W5"/>
<dbReference type="Proteomes" id="UP000636479">
    <property type="component" value="Unassembled WGS sequence"/>
</dbReference>